<feature type="compositionally biased region" description="Acidic residues" evidence="1">
    <location>
        <begin position="38"/>
        <end position="49"/>
    </location>
</feature>
<proteinExistence type="predicted"/>
<accession>A0A2H1WU66</accession>
<gene>
    <name evidence="2" type="ORF">SFRICE_022437</name>
</gene>
<reference evidence="2" key="1">
    <citation type="submission" date="2016-07" db="EMBL/GenBank/DDBJ databases">
        <authorList>
            <person name="Bretaudeau A."/>
        </authorList>
    </citation>
    <scope>NUCLEOTIDE SEQUENCE</scope>
    <source>
        <strain evidence="2">Rice</strain>
        <tissue evidence="2">Whole body</tissue>
    </source>
</reference>
<evidence type="ECO:0000256" key="1">
    <source>
        <dbReference type="SAM" id="MobiDB-lite"/>
    </source>
</evidence>
<protein>
    <submittedName>
        <fullName evidence="2">SFRICE_022437</fullName>
    </submittedName>
</protein>
<dbReference type="AlphaFoldDB" id="A0A2H1WU66"/>
<feature type="region of interest" description="Disordered" evidence="1">
    <location>
        <begin position="38"/>
        <end position="115"/>
    </location>
</feature>
<name>A0A2H1WU66_SPOFR</name>
<feature type="compositionally biased region" description="Gly residues" evidence="1">
    <location>
        <begin position="95"/>
        <end position="108"/>
    </location>
</feature>
<sequence length="115" mass="11797">MKEKQSYHENMRTENDNMLQEFTWAKSLVKEIKSMVDSDEGDSLDDMTVMDDGAGVSHGGGSGLHDHGGGVDNGGSVDGVDNGGSVDSVDHGGGVDDGSGVHHGGGVHGLKHHGG</sequence>
<evidence type="ECO:0000313" key="2">
    <source>
        <dbReference type="EMBL" id="SOQ56609.1"/>
    </source>
</evidence>
<organism evidence="2">
    <name type="scientific">Spodoptera frugiperda</name>
    <name type="common">Fall armyworm</name>
    <dbReference type="NCBI Taxonomy" id="7108"/>
    <lineage>
        <taxon>Eukaryota</taxon>
        <taxon>Metazoa</taxon>
        <taxon>Ecdysozoa</taxon>
        <taxon>Arthropoda</taxon>
        <taxon>Hexapoda</taxon>
        <taxon>Insecta</taxon>
        <taxon>Pterygota</taxon>
        <taxon>Neoptera</taxon>
        <taxon>Endopterygota</taxon>
        <taxon>Lepidoptera</taxon>
        <taxon>Glossata</taxon>
        <taxon>Ditrysia</taxon>
        <taxon>Noctuoidea</taxon>
        <taxon>Noctuidae</taxon>
        <taxon>Amphipyrinae</taxon>
        <taxon>Spodoptera</taxon>
    </lineage>
</organism>
<feature type="compositionally biased region" description="Low complexity" evidence="1">
    <location>
        <begin position="78"/>
        <end position="87"/>
    </location>
</feature>
<dbReference type="EMBL" id="ODYU01011090">
    <property type="protein sequence ID" value="SOQ56609.1"/>
    <property type="molecule type" value="Genomic_DNA"/>
</dbReference>